<sequence length="185" mass="20396">MRRRPLTSRSPSLSVAGVWSSFPIVPFDLFLFRRTPRERAVMTESAGGTDLRADRYGIKPRARRRWIPLVLGVIVLLGGFGVAYAYYQNFGPSDIDPEQLGYVVDDDSTITVHLKVTRKNPEQPVVCWVRAMSRDGSEVGRREVLIEPSSSGTVELTTVVKASARPSAGNIYGCSSHVPGYLRAG</sequence>
<dbReference type="Proteomes" id="UP000503540">
    <property type="component" value="Chromosome"/>
</dbReference>
<evidence type="ECO:0000313" key="2">
    <source>
        <dbReference type="EMBL" id="QIS15590.1"/>
    </source>
</evidence>
<keyword evidence="1" id="KW-1133">Transmembrane helix</keyword>
<dbReference type="InterPro" id="IPR025443">
    <property type="entry name" value="DUF4307"/>
</dbReference>
<dbReference type="Pfam" id="PF14155">
    <property type="entry name" value="DUF4307"/>
    <property type="match status" value="1"/>
</dbReference>
<proteinExistence type="predicted"/>
<evidence type="ECO:0000256" key="1">
    <source>
        <dbReference type="SAM" id="Phobius"/>
    </source>
</evidence>
<organism evidence="2 3">
    <name type="scientific">Nocardia arthritidis</name>
    <dbReference type="NCBI Taxonomy" id="228602"/>
    <lineage>
        <taxon>Bacteria</taxon>
        <taxon>Bacillati</taxon>
        <taxon>Actinomycetota</taxon>
        <taxon>Actinomycetes</taxon>
        <taxon>Mycobacteriales</taxon>
        <taxon>Nocardiaceae</taxon>
        <taxon>Nocardia</taxon>
    </lineage>
</organism>
<feature type="transmembrane region" description="Helical" evidence="1">
    <location>
        <begin position="66"/>
        <end position="87"/>
    </location>
</feature>
<dbReference type="KEGG" id="nah:F5544_38845"/>
<keyword evidence="3" id="KW-1185">Reference proteome</keyword>
<gene>
    <name evidence="2" type="ORF">F5544_38845</name>
</gene>
<dbReference type="AlphaFoldDB" id="A0A6G9YR52"/>
<dbReference type="EMBL" id="CP046172">
    <property type="protein sequence ID" value="QIS15590.1"/>
    <property type="molecule type" value="Genomic_DNA"/>
</dbReference>
<evidence type="ECO:0000313" key="3">
    <source>
        <dbReference type="Proteomes" id="UP000503540"/>
    </source>
</evidence>
<keyword evidence="1" id="KW-0472">Membrane</keyword>
<name>A0A6G9YR52_9NOCA</name>
<accession>A0A6G9YR52</accession>
<keyword evidence="1" id="KW-0812">Transmembrane</keyword>
<reference evidence="2 3" key="1">
    <citation type="journal article" date="2019" name="ACS Chem. Biol.">
        <title>Identification and Mobilization of a Cryptic Antibiotic Biosynthesis Gene Locus from a Human-Pathogenic Nocardia Isolate.</title>
        <authorList>
            <person name="Herisse M."/>
            <person name="Ishida K."/>
            <person name="Porter J.L."/>
            <person name="Howden B."/>
            <person name="Hertweck C."/>
            <person name="Stinear T.P."/>
            <person name="Pidot S.J."/>
        </authorList>
    </citation>
    <scope>NUCLEOTIDE SEQUENCE [LARGE SCALE GENOMIC DNA]</scope>
    <source>
        <strain evidence="2 3">AUSMDU00012717</strain>
    </source>
</reference>
<protein>
    <submittedName>
        <fullName evidence="2">DUF4307 domain-containing protein</fullName>
    </submittedName>
</protein>